<accession>A0A7V8B0Z1</accession>
<keyword evidence="6 8" id="KW-1133">Transmembrane helix</keyword>
<dbReference type="EMBL" id="WBVY01000007">
    <property type="protein sequence ID" value="KAB2655190.1"/>
    <property type="molecule type" value="Genomic_DNA"/>
</dbReference>
<dbReference type="SUPFAM" id="SSF161098">
    <property type="entry name" value="MetI-like"/>
    <property type="match status" value="2"/>
</dbReference>
<keyword evidence="2 8" id="KW-0813">Transport</keyword>
<dbReference type="PANTHER" id="PTHR43357:SF3">
    <property type="entry name" value="FE(3+)-TRANSPORT SYSTEM PERMEASE PROTEIN FBPB 2"/>
    <property type="match status" value="1"/>
</dbReference>
<evidence type="ECO:0000256" key="6">
    <source>
        <dbReference type="ARBA" id="ARBA00022989"/>
    </source>
</evidence>
<comment type="caution">
    <text evidence="10">The sequence shown here is derived from an EMBL/GenBank/DDBJ whole genome shotgun (WGS) entry which is preliminary data.</text>
</comment>
<evidence type="ECO:0000256" key="2">
    <source>
        <dbReference type="ARBA" id="ARBA00022448"/>
    </source>
</evidence>
<feature type="domain" description="ABC transmembrane type-1" evidence="9">
    <location>
        <begin position="316"/>
        <end position="507"/>
    </location>
</feature>
<dbReference type="PANTHER" id="PTHR43357">
    <property type="entry name" value="INNER MEMBRANE ABC TRANSPORTER PERMEASE PROTEIN YDCV"/>
    <property type="match status" value="1"/>
</dbReference>
<feature type="transmembrane region" description="Helical" evidence="8">
    <location>
        <begin position="382"/>
        <end position="405"/>
    </location>
</feature>
<dbReference type="Proteomes" id="UP000460650">
    <property type="component" value="Unassembled WGS sequence"/>
</dbReference>
<feature type="transmembrane region" description="Helical" evidence="8">
    <location>
        <begin position="224"/>
        <end position="242"/>
    </location>
</feature>
<keyword evidence="7 8" id="KW-0472">Membrane</keyword>
<evidence type="ECO:0000256" key="3">
    <source>
        <dbReference type="ARBA" id="ARBA00022475"/>
    </source>
</evidence>
<feature type="transmembrane region" description="Helical" evidence="8">
    <location>
        <begin position="128"/>
        <end position="147"/>
    </location>
</feature>
<evidence type="ECO:0000313" key="10">
    <source>
        <dbReference type="EMBL" id="KAB2655190.1"/>
    </source>
</evidence>
<dbReference type="CDD" id="cd06261">
    <property type="entry name" value="TM_PBP2"/>
    <property type="match status" value="2"/>
</dbReference>
<evidence type="ECO:0000256" key="8">
    <source>
        <dbReference type="RuleBase" id="RU363032"/>
    </source>
</evidence>
<evidence type="ECO:0000256" key="5">
    <source>
        <dbReference type="ARBA" id="ARBA00022692"/>
    </source>
</evidence>
<dbReference type="GO" id="GO:0055085">
    <property type="term" value="P:transmembrane transport"/>
    <property type="evidence" value="ECO:0007669"/>
    <property type="project" value="InterPro"/>
</dbReference>
<name>A0A7V8B0Z1_9HYPH</name>
<feature type="transmembrane region" description="Helical" evidence="8">
    <location>
        <begin position="354"/>
        <end position="376"/>
    </location>
</feature>
<protein>
    <submittedName>
        <fullName evidence="10">Iron ABC transporter permease</fullName>
    </submittedName>
</protein>
<keyword evidence="4" id="KW-0997">Cell inner membrane</keyword>
<evidence type="ECO:0000256" key="7">
    <source>
        <dbReference type="ARBA" id="ARBA00023136"/>
    </source>
</evidence>
<evidence type="ECO:0000313" key="11">
    <source>
        <dbReference type="Proteomes" id="UP000460650"/>
    </source>
</evidence>
<evidence type="ECO:0000256" key="1">
    <source>
        <dbReference type="ARBA" id="ARBA00004429"/>
    </source>
</evidence>
<feature type="transmembrane region" description="Helical" evidence="8">
    <location>
        <begin position="426"/>
        <end position="452"/>
    </location>
</feature>
<comment type="similarity">
    <text evidence="8">Belongs to the binding-protein-dependent transport system permease family.</text>
</comment>
<feature type="transmembrane region" description="Helical" evidence="8">
    <location>
        <begin position="16"/>
        <end position="38"/>
    </location>
</feature>
<keyword evidence="5 8" id="KW-0812">Transmembrane</keyword>
<dbReference type="Pfam" id="PF00528">
    <property type="entry name" value="BPD_transp_1"/>
    <property type="match status" value="2"/>
</dbReference>
<feature type="transmembrane region" description="Helical" evidence="8">
    <location>
        <begin position="320"/>
        <end position="342"/>
    </location>
</feature>
<gene>
    <name evidence="10" type="ORF">F9K94_21805</name>
</gene>
<dbReference type="AlphaFoldDB" id="A0A7V8B0Z1"/>
<dbReference type="InterPro" id="IPR035906">
    <property type="entry name" value="MetI-like_sf"/>
</dbReference>
<evidence type="ECO:0000259" key="9">
    <source>
        <dbReference type="PROSITE" id="PS50928"/>
    </source>
</evidence>
<feature type="transmembrane region" description="Helical" evidence="8">
    <location>
        <begin position="58"/>
        <end position="84"/>
    </location>
</feature>
<sequence length="517" mass="55891">MIAKFRSVRRGQTPPLLLVVAVLVAFLLLCLPLLYVVIRSWQAGPANIIAELFRERILLLLVNTLLLGLGVTTGACLVGTLAAWCIERCDLPGRHWWRIGVSLPLAVPAFVASYAWSSVNAIFESLPGAIFILTISVYPLVFLPVSASLRGMDPALEDVSRSLGYGSWQTFLKVILPQAKPALGAGALLVLTHMFAEFGALSLLRVQTFTTAIFASYELQFDNASAALQSGVLLLLAMPAVWGEMRLRGQIRVARTGKGSTRKLPIRSLGPFRLPAVAFFCLLSTLALGVPLVMLCYWLVVGHSRGEGISEVLPAIYGSLSLSIPGAFIILLFALPLVFASIRYKGWLSDLPDRLPYVLHGLPGIVIALALVFLSIHFVRPLYQTVIVLFAAYAMLFLPLAQSALRASIELVPPRMEELARGLGRGPLAVFLSITLPNILPGIGAALALMVLEVMRELTATLMLAPTGTTTLATEVWSHANDGEYAAAAPFAALLVLVSAFPVYMFARKSMDIYEGQ</sequence>
<feature type="transmembrane region" description="Helical" evidence="8">
    <location>
        <begin position="485"/>
        <end position="507"/>
    </location>
</feature>
<dbReference type="InterPro" id="IPR000515">
    <property type="entry name" value="MetI-like"/>
</dbReference>
<feature type="transmembrane region" description="Helical" evidence="8">
    <location>
        <begin position="272"/>
        <end position="300"/>
    </location>
</feature>
<feature type="domain" description="ABC transmembrane type-1" evidence="9">
    <location>
        <begin position="61"/>
        <end position="242"/>
    </location>
</feature>
<reference evidence="10 11" key="1">
    <citation type="submission" date="2019-09" db="EMBL/GenBank/DDBJ databases">
        <title>Taxonomic organization of the family Brucellaceae based on a phylogenomic approach.</title>
        <authorList>
            <person name="Leclercq S."/>
            <person name="Cloeckaert A."/>
            <person name="Zygmunt M.S."/>
        </authorList>
    </citation>
    <scope>NUCLEOTIDE SEQUENCE [LARGE SCALE GENOMIC DNA]</scope>
    <source>
        <strain evidence="10 11">TA93</strain>
    </source>
</reference>
<dbReference type="Gene3D" id="1.10.3720.10">
    <property type="entry name" value="MetI-like"/>
    <property type="match status" value="2"/>
</dbReference>
<feature type="transmembrane region" description="Helical" evidence="8">
    <location>
        <begin position="96"/>
        <end position="116"/>
    </location>
</feature>
<organism evidence="10 11">
    <name type="scientific">Brucella tritici</name>
    <dbReference type="NCBI Taxonomy" id="94626"/>
    <lineage>
        <taxon>Bacteria</taxon>
        <taxon>Pseudomonadati</taxon>
        <taxon>Pseudomonadota</taxon>
        <taxon>Alphaproteobacteria</taxon>
        <taxon>Hyphomicrobiales</taxon>
        <taxon>Brucellaceae</taxon>
        <taxon>Brucella/Ochrobactrum group</taxon>
        <taxon>Brucella</taxon>
    </lineage>
</organism>
<evidence type="ECO:0000256" key="4">
    <source>
        <dbReference type="ARBA" id="ARBA00022519"/>
    </source>
</evidence>
<dbReference type="GO" id="GO:0005886">
    <property type="term" value="C:plasma membrane"/>
    <property type="evidence" value="ECO:0007669"/>
    <property type="project" value="UniProtKB-SubCell"/>
</dbReference>
<dbReference type="PROSITE" id="PS50928">
    <property type="entry name" value="ABC_TM1"/>
    <property type="match status" value="2"/>
</dbReference>
<proteinExistence type="inferred from homology"/>
<keyword evidence="3" id="KW-1003">Cell membrane</keyword>
<feature type="transmembrane region" description="Helical" evidence="8">
    <location>
        <begin position="182"/>
        <end position="204"/>
    </location>
</feature>
<comment type="subcellular location">
    <subcellularLocation>
        <location evidence="1">Cell inner membrane</location>
        <topology evidence="1">Multi-pass membrane protein</topology>
    </subcellularLocation>
    <subcellularLocation>
        <location evidence="8">Cell membrane</location>
        <topology evidence="8">Multi-pass membrane protein</topology>
    </subcellularLocation>
</comment>